<dbReference type="Gene3D" id="3.40.190.150">
    <property type="entry name" value="Bordetella uptake gene, domain 1"/>
    <property type="match status" value="1"/>
</dbReference>
<dbReference type="SUPFAM" id="SSF53850">
    <property type="entry name" value="Periplasmic binding protein-like II"/>
    <property type="match status" value="1"/>
</dbReference>
<feature type="region of interest" description="Disordered" evidence="2">
    <location>
        <begin position="1"/>
        <end position="36"/>
    </location>
</feature>
<dbReference type="EMBL" id="SMSJ01000005">
    <property type="protein sequence ID" value="TDH63528.1"/>
    <property type="molecule type" value="Genomic_DNA"/>
</dbReference>
<dbReference type="Proteomes" id="UP000295096">
    <property type="component" value="Unassembled WGS sequence"/>
</dbReference>
<comment type="caution">
    <text evidence="3">The sequence shown here is derived from an EMBL/GenBank/DDBJ whole genome shotgun (WGS) entry which is preliminary data.</text>
</comment>
<evidence type="ECO:0000256" key="1">
    <source>
        <dbReference type="ARBA" id="ARBA00006987"/>
    </source>
</evidence>
<reference evidence="3 4" key="1">
    <citation type="journal article" date="2016" name="J. Microbiol.">
        <title>Dankookia rubra gen. nov., sp. nov., an alphaproteobacterium isolated from sediment of a shallow stream.</title>
        <authorList>
            <person name="Kim W.H."/>
            <person name="Kim D.H."/>
            <person name="Kang K."/>
            <person name="Ahn T.Y."/>
        </authorList>
    </citation>
    <scope>NUCLEOTIDE SEQUENCE [LARGE SCALE GENOMIC DNA]</scope>
    <source>
        <strain evidence="3 4">JCM30602</strain>
    </source>
</reference>
<evidence type="ECO:0000313" key="3">
    <source>
        <dbReference type="EMBL" id="TDH63528.1"/>
    </source>
</evidence>
<accession>A0A4R5QKW6</accession>
<gene>
    <name evidence="3" type="ORF">E2C06_06785</name>
</gene>
<evidence type="ECO:0000313" key="4">
    <source>
        <dbReference type="Proteomes" id="UP000295096"/>
    </source>
</evidence>
<dbReference type="InterPro" id="IPR005064">
    <property type="entry name" value="BUG"/>
</dbReference>
<evidence type="ECO:0000256" key="2">
    <source>
        <dbReference type="SAM" id="MobiDB-lite"/>
    </source>
</evidence>
<dbReference type="PIRSF" id="PIRSF017082">
    <property type="entry name" value="YflP"/>
    <property type="match status" value="1"/>
</dbReference>
<comment type="similarity">
    <text evidence="1">Belongs to the UPF0065 (bug) family.</text>
</comment>
<dbReference type="InterPro" id="IPR042100">
    <property type="entry name" value="Bug_dom1"/>
</dbReference>
<organism evidence="3 4">
    <name type="scientific">Dankookia rubra</name>
    <dbReference type="NCBI Taxonomy" id="1442381"/>
    <lineage>
        <taxon>Bacteria</taxon>
        <taxon>Pseudomonadati</taxon>
        <taxon>Pseudomonadota</taxon>
        <taxon>Alphaproteobacteria</taxon>
        <taxon>Acetobacterales</taxon>
        <taxon>Roseomonadaceae</taxon>
        <taxon>Dankookia</taxon>
    </lineage>
</organism>
<keyword evidence="4" id="KW-1185">Reference proteome</keyword>
<sequence length="365" mass="38145">MTSARACRTSLPSGRCNGPAPDRSNAATAGRRSPAMEEATPMIHRRHMLAGAGLLALPRPVRAQPRWEPTRPITLLVGFAPGGGTDIIARFLAPALQAEFGQPIAVENRPGASGTIAALAGSRAAPDGHTVYMSTVSASAVVPPLMSPPPFDIIKDQTAVVLAATVPLVAVVPLSSPARDLAGFIAHAKAHPGALNYSSSGVATQQHLAAELLASAAGIRMTHVPFRGTGQAVNEILAGRIDLAIDTFPTYLPHIRGERVRALATTMPTRIEWLPDLPTVAESGFPGFDANVWYMLMGPPGLPEPVRDRWAAAVNKALADPALRPRIKEAGFIPGGGSSADAAALLRADADRYAALIRNAGIRIE</sequence>
<dbReference type="OrthoDB" id="7375033at2"/>
<dbReference type="Gene3D" id="3.40.190.10">
    <property type="entry name" value="Periplasmic binding protein-like II"/>
    <property type="match status" value="1"/>
</dbReference>
<protein>
    <submittedName>
        <fullName evidence="3">Tripartite tricarboxylate transporter substrate binding protein</fullName>
    </submittedName>
</protein>
<dbReference type="Pfam" id="PF03401">
    <property type="entry name" value="TctC"/>
    <property type="match status" value="1"/>
</dbReference>
<proteinExistence type="inferred from homology"/>
<dbReference type="PANTHER" id="PTHR42928">
    <property type="entry name" value="TRICARBOXYLATE-BINDING PROTEIN"/>
    <property type="match status" value="1"/>
</dbReference>
<dbReference type="PANTHER" id="PTHR42928:SF5">
    <property type="entry name" value="BLR1237 PROTEIN"/>
    <property type="match status" value="1"/>
</dbReference>
<dbReference type="AlphaFoldDB" id="A0A4R5QKW6"/>
<name>A0A4R5QKW6_9PROT</name>